<evidence type="ECO:0000313" key="3">
    <source>
        <dbReference type="Proteomes" id="UP001595914"/>
    </source>
</evidence>
<feature type="transmembrane region" description="Helical" evidence="1">
    <location>
        <begin position="25"/>
        <end position="44"/>
    </location>
</feature>
<dbReference type="Proteomes" id="UP001595914">
    <property type="component" value="Unassembled WGS sequence"/>
</dbReference>
<sequence length="166" mass="18094">MGSVMDDFSGIDGFFGTRASLMMDLMVLVMALVTVVLAWSVYQVKVRRRFGLHRRVQIPLGLGLLVAVVLFELDVRLNGWEERAAGVVGGEASGVVWTALAVHLVFAVFSVLLWPVVIVRAMRNFGSPPQPGGHSAWHRRWAPVAAVGMVLTAVTSWVFYAVAFVG</sequence>
<keyword evidence="1" id="KW-1133">Transmembrane helix</keyword>
<keyword evidence="1" id="KW-0472">Membrane</keyword>
<keyword evidence="1" id="KW-0812">Transmembrane</keyword>
<protein>
    <submittedName>
        <fullName evidence="2">DUF420 domain-containing protein</fullName>
    </submittedName>
</protein>
<dbReference type="RefSeq" id="WP_378418770.1">
    <property type="nucleotide sequence ID" value="NZ_JBHSFO010000010.1"/>
</dbReference>
<proteinExistence type="predicted"/>
<dbReference type="Pfam" id="PF04238">
    <property type="entry name" value="DUF420"/>
    <property type="match status" value="1"/>
</dbReference>
<feature type="transmembrane region" description="Helical" evidence="1">
    <location>
        <begin position="95"/>
        <end position="119"/>
    </location>
</feature>
<feature type="transmembrane region" description="Helical" evidence="1">
    <location>
        <begin position="140"/>
        <end position="163"/>
    </location>
</feature>
<evidence type="ECO:0000313" key="2">
    <source>
        <dbReference type="EMBL" id="MFC4605280.1"/>
    </source>
</evidence>
<organism evidence="2 3">
    <name type="scientific">Rhodococcus kronopolitis</name>
    <dbReference type="NCBI Taxonomy" id="1460226"/>
    <lineage>
        <taxon>Bacteria</taxon>
        <taxon>Bacillati</taxon>
        <taxon>Actinomycetota</taxon>
        <taxon>Actinomycetes</taxon>
        <taxon>Mycobacteriales</taxon>
        <taxon>Nocardiaceae</taxon>
        <taxon>Rhodococcus</taxon>
    </lineage>
</organism>
<keyword evidence="3" id="KW-1185">Reference proteome</keyword>
<evidence type="ECO:0000256" key="1">
    <source>
        <dbReference type="SAM" id="Phobius"/>
    </source>
</evidence>
<dbReference type="EMBL" id="JBHSFO010000010">
    <property type="protein sequence ID" value="MFC4605280.1"/>
    <property type="molecule type" value="Genomic_DNA"/>
</dbReference>
<feature type="transmembrane region" description="Helical" evidence="1">
    <location>
        <begin position="56"/>
        <end position="75"/>
    </location>
</feature>
<accession>A0ABV9FTD3</accession>
<name>A0ABV9FTD3_9NOCA</name>
<dbReference type="InterPro" id="IPR007352">
    <property type="entry name" value="DUF420"/>
</dbReference>
<comment type="caution">
    <text evidence="2">The sequence shown here is derived from an EMBL/GenBank/DDBJ whole genome shotgun (WGS) entry which is preliminary data.</text>
</comment>
<reference evidence="3" key="1">
    <citation type="journal article" date="2019" name="Int. J. Syst. Evol. Microbiol.">
        <title>The Global Catalogue of Microorganisms (GCM) 10K type strain sequencing project: providing services to taxonomists for standard genome sequencing and annotation.</title>
        <authorList>
            <consortium name="The Broad Institute Genomics Platform"/>
            <consortium name="The Broad Institute Genome Sequencing Center for Infectious Disease"/>
            <person name="Wu L."/>
            <person name="Ma J."/>
        </authorList>
    </citation>
    <scope>NUCLEOTIDE SEQUENCE [LARGE SCALE GENOMIC DNA]</scope>
    <source>
        <strain evidence="3">CCUG 54520</strain>
    </source>
</reference>
<gene>
    <name evidence="2" type="ORF">ACFO6S_16395</name>
</gene>